<protein>
    <submittedName>
        <fullName evidence="2">Uncharacterized protein</fullName>
    </submittedName>
</protein>
<dbReference type="Proteomes" id="UP000053236">
    <property type="component" value="Unassembled WGS sequence"/>
</dbReference>
<sequence>MKDPTTEDIAKNLELLLLTRWLHEKKHRSPFHVGCSKFYDEVA</sequence>
<name>W2IEQ8_PHYNI</name>
<reference evidence="1" key="1">
    <citation type="submission" date="2013-11" db="EMBL/GenBank/DDBJ databases">
        <title>The Genome Sequence of Phytophthora parasitica CJ02B3.</title>
        <authorList>
            <consortium name="The Broad Institute Genomics Platform"/>
            <person name="Russ C."/>
            <person name="Tyler B."/>
            <person name="Panabieres F."/>
            <person name="Shan W."/>
            <person name="Tripathy S."/>
            <person name="Grunwald N."/>
            <person name="Machado M."/>
            <person name="Johnson C.S."/>
            <person name="Arredondo F."/>
            <person name="Hong C."/>
            <person name="Coffey M."/>
            <person name="Young S.K."/>
            <person name="Zeng Q."/>
            <person name="Gargeya S."/>
            <person name="Fitzgerald M."/>
            <person name="Abouelleil A."/>
            <person name="Alvarado L."/>
            <person name="Chapman S.B."/>
            <person name="Gainer-Dewar J."/>
            <person name="Goldberg J."/>
            <person name="Griggs A."/>
            <person name="Gujja S."/>
            <person name="Hansen M."/>
            <person name="Howarth C."/>
            <person name="Imamovic A."/>
            <person name="Ireland A."/>
            <person name="Larimer J."/>
            <person name="McCowan C."/>
            <person name="Murphy C."/>
            <person name="Pearson M."/>
            <person name="Poon T.W."/>
            <person name="Priest M."/>
            <person name="Roberts A."/>
            <person name="Saif S."/>
            <person name="Shea T."/>
            <person name="Sykes S."/>
            <person name="Wortman J."/>
            <person name="Nusbaum C."/>
            <person name="Birren B."/>
        </authorList>
    </citation>
    <scope>NUCLEOTIDE SEQUENCE [LARGE SCALE GENOMIC DNA]</scope>
    <source>
        <strain evidence="1">CJ02B3</strain>
    </source>
</reference>
<dbReference type="EMBL" id="KI674794">
    <property type="protein sequence ID" value="ETL32636.1"/>
    <property type="molecule type" value="Genomic_DNA"/>
</dbReference>
<dbReference type="AlphaFoldDB" id="W2IEQ8"/>
<reference evidence="2" key="2">
    <citation type="submission" date="2013-11" db="EMBL/GenBank/DDBJ databases">
        <title>The Genome Sequence of Phytophthora parasitica CJ05E6.</title>
        <authorList>
            <consortium name="The Broad Institute Genomics Platform"/>
            <person name="Russ C."/>
            <person name="Tyler B."/>
            <person name="Panabieres F."/>
            <person name="Shan W."/>
            <person name="Tripathy S."/>
            <person name="Grunwald N."/>
            <person name="Machado M."/>
            <person name="Johnson C.S."/>
            <person name="Arredondo F."/>
            <person name="Hong C."/>
            <person name="Coffey M."/>
            <person name="Young S.K."/>
            <person name="Zeng Q."/>
            <person name="Gargeya S."/>
            <person name="Fitzgerald M."/>
            <person name="Abouelleil A."/>
            <person name="Alvarado L."/>
            <person name="Chapman S.B."/>
            <person name="Gainer-Dewar J."/>
            <person name="Goldberg J."/>
            <person name="Griggs A."/>
            <person name="Gujja S."/>
            <person name="Hansen M."/>
            <person name="Howarth C."/>
            <person name="Imamovic A."/>
            <person name="Ireland A."/>
            <person name="Larimer J."/>
            <person name="McCowan C."/>
            <person name="Murphy C."/>
            <person name="Pearson M."/>
            <person name="Poon T.W."/>
            <person name="Priest M."/>
            <person name="Roberts A."/>
            <person name="Saif S."/>
            <person name="Shea T."/>
            <person name="Sykes S."/>
            <person name="Wortman J."/>
            <person name="Nusbaum C."/>
            <person name="Birren B."/>
        </authorList>
    </citation>
    <scope>NUCLEOTIDE SEQUENCE [LARGE SCALE GENOMIC DNA]</scope>
    <source>
        <strain evidence="2">CJ05E6</strain>
    </source>
</reference>
<evidence type="ECO:0000313" key="1">
    <source>
        <dbReference type="EMBL" id="ETK79213.1"/>
    </source>
</evidence>
<organism evidence="2">
    <name type="scientific">Phytophthora nicotianae</name>
    <name type="common">Potato buckeye rot agent</name>
    <name type="synonym">Phytophthora parasitica</name>
    <dbReference type="NCBI Taxonomy" id="4792"/>
    <lineage>
        <taxon>Eukaryota</taxon>
        <taxon>Sar</taxon>
        <taxon>Stramenopiles</taxon>
        <taxon>Oomycota</taxon>
        <taxon>Peronosporomycetes</taxon>
        <taxon>Peronosporales</taxon>
        <taxon>Peronosporaceae</taxon>
        <taxon>Phytophthora</taxon>
    </lineage>
</organism>
<dbReference type="EMBL" id="KI688036">
    <property type="protein sequence ID" value="ETK79213.1"/>
    <property type="molecule type" value="Genomic_DNA"/>
</dbReference>
<dbReference type="Proteomes" id="UP000053864">
    <property type="component" value="Unassembled WGS sequence"/>
</dbReference>
<accession>W2IEQ8</accession>
<proteinExistence type="predicted"/>
<gene>
    <name evidence="1" type="ORF">L915_14907</name>
    <name evidence="2" type="ORF">L916_14809</name>
</gene>
<evidence type="ECO:0000313" key="2">
    <source>
        <dbReference type="EMBL" id="ETL32636.1"/>
    </source>
</evidence>